<dbReference type="InterPro" id="IPR036390">
    <property type="entry name" value="WH_DNA-bd_sf"/>
</dbReference>
<dbReference type="Proteomes" id="UP001500689">
    <property type="component" value="Unassembled WGS sequence"/>
</dbReference>
<sequence>MEIHHLRYFLAVARELNFTRAARSLNMSVPPLSQRIRDLERELGEPLFDRSTHHTRLSAAGEALLPLAESVLTGFDAIPGRIRSRDRRTDVRLAVPDVLNPAHRRRLSESIRSLEQHYRFGLRQMPSLEMESALLSNSLDLAISHLGTSDERLSTIVLYREPLGAVVDTSRFPGRTSLTMADLRGFQYLQGPRHWDLGSRRAEQLAARGVLADPDAQFSDLSGLLIFLRSTKSFTLAPVESTTALALDPAECAVLPIEDLTATLTTFLVRRTAQSGLDPVVEVLRHAR</sequence>
<keyword evidence="2" id="KW-0805">Transcription regulation</keyword>
<accession>A0ABP6YF90</accession>
<proteinExistence type="inferred from homology"/>
<reference evidence="7" key="1">
    <citation type="journal article" date="2019" name="Int. J. Syst. Evol. Microbiol.">
        <title>The Global Catalogue of Microorganisms (GCM) 10K type strain sequencing project: providing services to taxonomists for standard genome sequencing and annotation.</title>
        <authorList>
            <consortium name="The Broad Institute Genomics Platform"/>
            <consortium name="The Broad Institute Genome Sequencing Center for Infectious Disease"/>
            <person name="Wu L."/>
            <person name="Ma J."/>
        </authorList>
    </citation>
    <scope>NUCLEOTIDE SEQUENCE [LARGE SCALE GENOMIC DNA]</scope>
    <source>
        <strain evidence="7">JCM 16898</strain>
    </source>
</reference>
<protein>
    <submittedName>
        <fullName evidence="6">LysR family transcriptional regulator</fullName>
    </submittedName>
</protein>
<evidence type="ECO:0000313" key="6">
    <source>
        <dbReference type="EMBL" id="GAA3582366.1"/>
    </source>
</evidence>
<organism evidence="6 7">
    <name type="scientific">Amycolatopsis ultiminotia</name>
    <dbReference type="NCBI Taxonomy" id="543629"/>
    <lineage>
        <taxon>Bacteria</taxon>
        <taxon>Bacillati</taxon>
        <taxon>Actinomycetota</taxon>
        <taxon>Actinomycetes</taxon>
        <taxon>Pseudonocardiales</taxon>
        <taxon>Pseudonocardiaceae</taxon>
        <taxon>Amycolatopsis</taxon>
    </lineage>
</organism>
<dbReference type="SUPFAM" id="SSF53850">
    <property type="entry name" value="Periplasmic binding protein-like II"/>
    <property type="match status" value="1"/>
</dbReference>
<evidence type="ECO:0000259" key="5">
    <source>
        <dbReference type="PROSITE" id="PS50931"/>
    </source>
</evidence>
<dbReference type="PRINTS" id="PR00039">
    <property type="entry name" value="HTHLYSR"/>
</dbReference>
<dbReference type="SUPFAM" id="SSF46785">
    <property type="entry name" value="Winged helix' DNA-binding domain"/>
    <property type="match status" value="1"/>
</dbReference>
<dbReference type="Gene3D" id="1.10.10.10">
    <property type="entry name" value="Winged helix-like DNA-binding domain superfamily/Winged helix DNA-binding domain"/>
    <property type="match status" value="1"/>
</dbReference>
<dbReference type="PANTHER" id="PTHR30346:SF28">
    <property type="entry name" value="HTH-TYPE TRANSCRIPTIONAL REGULATOR CYNR"/>
    <property type="match status" value="1"/>
</dbReference>
<dbReference type="EMBL" id="BAAAZN010000027">
    <property type="protein sequence ID" value="GAA3582366.1"/>
    <property type="molecule type" value="Genomic_DNA"/>
</dbReference>
<dbReference type="Pfam" id="PF00126">
    <property type="entry name" value="HTH_1"/>
    <property type="match status" value="1"/>
</dbReference>
<keyword evidence="3" id="KW-0238">DNA-binding</keyword>
<dbReference type="InterPro" id="IPR005119">
    <property type="entry name" value="LysR_subst-bd"/>
</dbReference>
<evidence type="ECO:0000256" key="3">
    <source>
        <dbReference type="ARBA" id="ARBA00023125"/>
    </source>
</evidence>
<evidence type="ECO:0000256" key="1">
    <source>
        <dbReference type="ARBA" id="ARBA00009437"/>
    </source>
</evidence>
<dbReference type="Pfam" id="PF03466">
    <property type="entry name" value="LysR_substrate"/>
    <property type="match status" value="1"/>
</dbReference>
<dbReference type="InterPro" id="IPR036388">
    <property type="entry name" value="WH-like_DNA-bd_sf"/>
</dbReference>
<keyword evidence="4" id="KW-0804">Transcription</keyword>
<evidence type="ECO:0000256" key="4">
    <source>
        <dbReference type="ARBA" id="ARBA00023163"/>
    </source>
</evidence>
<dbReference type="PROSITE" id="PS50931">
    <property type="entry name" value="HTH_LYSR"/>
    <property type="match status" value="1"/>
</dbReference>
<evidence type="ECO:0000313" key="7">
    <source>
        <dbReference type="Proteomes" id="UP001500689"/>
    </source>
</evidence>
<dbReference type="CDD" id="cd05466">
    <property type="entry name" value="PBP2_LTTR_substrate"/>
    <property type="match status" value="1"/>
</dbReference>
<comment type="similarity">
    <text evidence="1">Belongs to the LysR transcriptional regulatory family.</text>
</comment>
<gene>
    <name evidence="6" type="ORF">GCM10022222_78920</name>
</gene>
<evidence type="ECO:0000256" key="2">
    <source>
        <dbReference type="ARBA" id="ARBA00023015"/>
    </source>
</evidence>
<name>A0ABP6YF90_9PSEU</name>
<keyword evidence="7" id="KW-1185">Reference proteome</keyword>
<dbReference type="RefSeq" id="WP_344868546.1">
    <property type="nucleotide sequence ID" value="NZ_BAAAZN010000027.1"/>
</dbReference>
<comment type="caution">
    <text evidence="6">The sequence shown here is derived from an EMBL/GenBank/DDBJ whole genome shotgun (WGS) entry which is preliminary data.</text>
</comment>
<feature type="domain" description="HTH lysR-type" evidence="5">
    <location>
        <begin position="1"/>
        <end position="58"/>
    </location>
</feature>
<dbReference type="InterPro" id="IPR000847">
    <property type="entry name" value="LysR_HTH_N"/>
</dbReference>
<dbReference type="Gene3D" id="3.40.190.290">
    <property type="match status" value="1"/>
</dbReference>
<dbReference type="PANTHER" id="PTHR30346">
    <property type="entry name" value="TRANSCRIPTIONAL DUAL REGULATOR HCAR-RELATED"/>
    <property type="match status" value="1"/>
</dbReference>